<proteinExistence type="predicted"/>
<feature type="region of interest" description="Disordered" evidence="1">
    <location>
        <begin position="90"/>
        <end position="128"/>
    </location>
</feature>
<keyword evidence="3" id="KW-1185">Reference proteome</keyword>
<evidence type="ECO:0000313" key="3">
    <source>
        <dbReference type="Proteomes" id="UP000663923"/>
    </source>
</evidence>
<organism evidence="2 3">
    <name type="scientific">Parasphingorhabdus cellanae</name>
    <dbReference type="NCBI Taxonomy" id="2806553"/>
    <lineage>
        <taxon>Bacteria</taxon>
        <taxon>Pseudomonadati</taxon>
        <taxon>Pseudomonadota</taxon>
        <taxon>Alphaproteobacteria</taxon>
        <taxon>Sphingomonadales</taxon>
        <taxon>Sphingomonadaceae</taxon>
        <taxon>Parasphingorhabdus</taxon>
    </lineage>
</organism>
<evidence type="ECO:0000313" key="2">
    <source>
        <dbReference type="EMBL" id="QTD56982.1"/>
    </source>
</evidence>
<name>A0ABX7T9L4_9SPHN</name>
<dbReference type="EMBL" id="CP071794">
    <property type="protein sequence ID" value="QTD56982.1"/>
    <property type="molecule type" value="Genomic_DNA"/>
</dbReference>
<accession>A0ABX7T9L4</accession>
<reference evidence="2 3" key="1">
    <citation type="submission" date="2021-03" db="EMBL/GenBank/DDBJ databases">
        <title>Complete genome of Parasphingorhabdus_sp.JHSY0214.</title>
        <authorList>
            <person name="Yoo J.H."/>
            <person name="Bae J.W."/>
        </authorList>
    </citation>
    <scope>NUCLEOTIDE SEQUENCE [LARGE SCALE GENOMIC DNA]</scope>
    <source>
        <strain evidence="2 3">JHSY0214</strain>
    </source>
</reference>
<evidence type="ECO:0000256" key="1">
    <source>
        <dbReference type="SAM" id="MobiDB-lite"/>
    </source>
</evidence>
<gene>
    <name evidence="2" type="ORF">J4G78_05280</name>
</gene>
<sequence length="205" mass="21692">MISLISANWLLFLIALLIGVATAFWAWAASGRDRSMDNFDADDGLLEKAGDAVAPVPEPVVPSAVPAPAPAPVTPKAAAPAAAATTAAAKVAPAPMPAPRPRKRPVVAETPPPPPPGKPNITPAKGDPDNLRLIKGVGPKLNSLLNNLGVTRYDQIAGWKEAEIEEVDKYLESFSGRITRDSWIDQAKYLAKDDIAGFEKKYGKL</sequence>
<dbReference type="Proteomes" id="UP000663923">
    <property type="component" value="Chromosome"/>
</dbReference>
<dbReference type="RefSeq" id="WP_207989125.1">
    <property type="nucleotide sequence ID" value="NZ_CP071794.1"/>
</dbReference>
<protein>
    <submittedName>
        <fullName evidence="2">Uncharacterized protein</fullName>
    </submittedName>
</protein>